<dbReference type="PANTHER" id="PTHR35936:SF34">
    <property type="entry name" value="ABC TRANSPORTER EXTRACELLULAR-BINDING PROTEIN YCKB-RELATED"/>
    <property type="match status" value="1"/>
</dbReference>
<evidence type="ECO:0000313" key="6">
    <source>
        <dbReference type="Proteomes" id="UP000430975"/>
    </source>
</evidence>
<proteinExistence type="predicted"/>
<comment type="caution">
    <text evidence="5">The sequence shown here is derived from an EMBL/GenBank/DDBJ whole genome shotgun (WGS) entry which is preliminary data.</text>
</comment>
<organism evidence="5 6">
    <name type="scientific">Fundicoccus ignavus</name>
    <dbReference type="NCBI Taxonomy" id="2664442"/>
    <lineage>
        <taxon>Bacteria</taxon>
        <taxon>Bacillati</taxon>
        <taxon>Bacillota</taxon>
        <taxon>Bacilli</taxon>
        <taxon>Lactobacillales</taxon>
        <taxon>Aerococcaceae</taxon>
        <taxon>Fundicoccus</taxon>
    </lineage>
</organism>
<protein>
    <submittedName>
        <fullName evidence="5">Transporter substrate-binding domain-containing protein</fullName>
    </submittedName>
</protein>
<dbReference type="SMART" id="SM00079">
    <property type="entry name" value="PBPe"/>
    <property type="match status" value="1"/>
</dbReference>
<dbReference type="InterPro" id="IPR001638">
    <property type="entry name" value="Solute-binding_3/MltF_N"/>
</dbReference>
<dbReference type="AlphaFoldDB" id="A0A6I2GYF6"/>
<keyword evidence="1 2" id="KW-0732">Signal</keyword>
<dbReference type="SUPFAM" id="SSF53850">
    <property type="entry name" value="Periplasmic binding protein-like II"/>
    <property type="match status" value="1"/>
</dbReference>
<dbReference type="SMART" id="SM00062">
    <property type="entry name" value="PBPb"/>
    <property type="match status" value="1"/>
</dbReference>
<feature type="signal peptide" evidence="2">
    <location>
        <begin position="1"/>
        <end position="24"/>
    </location>
</feature>
<sequence>MKKMVKFLVSLMVLLMVAPNTVNAQADQVIDREKEVVIGFDDTFAPFGFKNEEGEHVGFDLDLAAEIFERMDVEFKFQPIDWSMKETELNTGNIDMIWNGYSITPEREKVVLFSAPYIENRQIIIVPVDSEVVSKVDLAGKVLATQEQSASLEAILADEEFVQTLGSDPVTYATFVEVFSDLNNGRVDAIVVDETLASYFLEQNGSAADYRILEDNFGEEEYGVGFRKVDEEFVKEFNETLAEIIEDGTFKEIKANWFTEIESEEE</sequence>
<gene>
    <name evidence="5" type="ORF">GIY09_06125</name>
</gene>
<feature type="domain" description="Ionotropic glutamate receptor C-terminal" evidence="4">
    <location>
        <begin position="37"/>
        <end position="260"/>
    </location>
</feature>
<dbReference type="GO" id="GO:0016020">
    <property type="term" value="C:membrane"/>
    <property type="evidence" value="ECO:0007669"/>
    <property type="project" value="InterPro"/>
</dbReference>
<dbReference type="InterPro" id="IPR001320">
    <property type="entry name" value="Iontro_rcpt_C"/>
</dbReference>
<dbReference type="EMBL" id="WJQS01000004">
    <property type="protein sequence ID" value="MRI85453.1"/>
    <property type="molecule type" value="Genomic_DNA"/>
</dbReference>
<dbReference type="Pfam" id="PF00497">
    <property type="entry name" value="SBP_bac_3"/>
    <property type="match status" value="1"/>
</dbReference>
<keyword evidence="6" id="KW-1185">Reference proteome</keyword>
<dbReference type="Proteomes" id="UP000430975">
    <property type="component" value="Unassembled WGS sequence"/>
</dbReference>
<dbReference type="Gene3D" id="3.40.190.10">
    <property type="entry name" value="Periplasmic binding protein-like II"/>
    <property type="match status" value="2"/>
</dbReference>
<feature type="domain" description="Solute-binding protein family 3/N-terminal" evidence="3">
    <location>
        <begin position="35"/>
        <end position="261"/>
    </location>
</feature>
<evidence type="ECO:0000256" key="2">
    <source>
        <dbReference type="SAM" id="SignalP"/>
    </source>
</evidence>
<evidence type="ECO:0000259" key="3">
    <source>
        <dbReference type="SMART" id="SM00062"/>
    </source>
</evidence>
<dbReference type="PANTHER" id="PTHR35936">
    <property type="entry name" value="MEMBRANE-BOUND LYTIC MUREIN TRANSGLYCOSYLASE F"/>
    <property type="match status" value="1"/>
</dbReference>
<feature type="chain" id="PRO_5038864635" evidence="2">
    <location>
        <begin position="25"/>
        <end position="266"/>
    </location>
</feature>
<name>A0A6I2GYF6_9LACT</name>
<reference evidence="5 6" key="1">
    <citation type="submission" date="2019-11" db="EMBL/GenBank/DDBJ databases">
        <title>Characterisation of Fundicoccus ignavus gen. nov. sp. nov., a novel genus of the family Aerococcaceae isolated from bulk tank milk.</title>
        <authorList>
            <person name="Siebert A."/>
            <person name="Huptas C."/>
            <person name="Wenning M."/>
            <person name="Scherer S."/>
            <person name="Doll E.V."/>
        </authorList>
    </citation>
    <scope>NUCLEOTIDE SEQUENCE [LARGE SCALE GENOMIC DNA]</scope>
    <source>
        <strain evidence="5 6">WS4759</strain>
    </source>
</reference>
<dbReference type="CDD" id="cd00996">
    <property type="entry name" value="PBP2_AatB_like"/>
    <property type="match status" value="1"/>
</dbReference>
<dbReference type="RefSeq" id="WP_153863485.1">
    <property type="nucleotide sequence ID" value="NZ_WJQS01000004.1"/>
</dbReference>
<dbReference type="GO" id="GO:0015276">
    <property type="term" value="F:ligand-gated monoatomic ion channel activity"/>
    <property type="evidence" value="ECO:0007669"/>
    <property type="project" value="InterPro"/>
</dbReference>
<evidence type="ECO:0000259" key="4">
    <source>
        <dbReference type="SMART" id="SM00079"/>
    </source>
</evidence>
<accession>A0A6I2GYF6</accession>
<evidence type="ECO:0000313" key="5">
    <source>
        <dbReference type="EMBL" id="MRI85453.1"/>
    </source>
</evidence>
<evidence type="ECO:0000256" key="1">
    <source>
        <dbReference type="ARBA" id="ARBA00022729"/>
    </source>
</evidence>